<dbReference type="EMBL" id="QLNT01000001">
    <property type="protein sequence ID" value="KAF3076863.1"/>
    <property type="molecule type" value="Genomic_DNA"/>
</dbReference>
<reference evidence="1 2" key="1">
    <citation type="submission" date="2018-06" db="EMBL/GenBank/DDBJ databases">
        <title>Genome analysis of cellulolytic fungus Trichoderma lentiforme CFAM-422.</title>
        <authorList>
            <person name="Steindorff A.S."/>
            <person name="Formighieri E.F."/>
            <person name="Midorikawa G.E.O."/>
            <person name="Tamietti M.S."/>
            <person name="Ramos E.Z."/>
            <person name="Silva A.S."/>
            <person name="Bon E.P.S."/>
            <person name="Mendes T.D."/>
            <person name="Damaso M.C.T."/>
            <person name="Favaro L.C.L."/>
        </authorList>
    </citation>
    <scope>NUCLEOTIDE SEQUENCE [LARGE SCALE GENOMIC DNA]</scope>
    <source>
        <strain evidence="1 2">CFAM-422</strain>
    </source>
</reference>
<accession>A0A9P5CIX1</accession>
<proteinExistence type="predicted"/>
<evidence type="ECO:0000313" key="2">
    <source>
        <dbReference type="Proteomes" id="UP000801864"/>
    </source>
</evidence>
<sequence>MSSTALDGALKSKITSVLTEAIKAFGGVVVAAAAWSIFGGDLFPAQEDPKGDPETWTREEMRRWLHARKLHPHRRDTREELLARVLANMRHPRT</sequence>
<gene>
    <name evidence="1" type="ORF">CFAM422_000297</name>
</gene>
<dbReference type="Proteomes" id="UP000801864">
    <property type="component" value="Unassembled WGS sequence"/>
</dbReference>
<keyword evidence="2" id="KW-1185">Reference proteome</keyword>
<comment type="caution">
    <text evidence="1">The sequence shown here is derived from an EMBL/GenBank/DDBJ whole genome shotgun (WGS) entry which is preliminary data.</text>
</comment>
<organism evidence="1 2">
    <name type="scientific">Trichoderma lentiforme</name>
    <dbReference type="NCBI Taxonomy" id="1567552"/>
    <lineage>
        <taxon>Eukaryota</taxon>
        <taxon>Fungi</taxon>
        <taxon>Dikarya</taxon>
        <taxon>Ascomycota</taxon>
        <taxon>Pezizomycotina</taxon>
        <taxon>Sordariomycetes</taxon>
        <taxon>Hypocreomycetidae</taxon>
        <taxon>Hypocreales</taxon>
        <taxon>Hypocreaceae</taxon>
        <taxon>Trichoderma</taxon>
    </lineage>
</organism>
<dbReference type="AlphaFoldDB" id="A0A9P5CIX1"/>
<evidence type="ECO:0008006" key="3">
    <source>
        <dbReference type="Google" id="ProtNLM"/>
    </source>
</evidence>
<protein>
    <recommendedName>
        <fullName evidence="3">STE24 endopeptidase</fullName>
    </recommendedName>
</protein>
<evidence type="ECO:0000313" key="1">
    <source>
        <dbReference type="EMBL" id="KAF3076863.1"/>
    </source>
</evidence>
<name>A0A9P5CIX1_9HYPO</name>